<dbReference type="PROSITE" id="PS00622">
    <property type="entry name" value="HTH_LUXR_1"/>
    <property type="match status" value="1"/>
</dbReference>
<dbReference type="Pfam" id="PF13401">
    <property type="entry name" value="AAA_22"/>
    <property type="match status" value="1"/>
</dbReference>
<keyword evidence="3" id="KW-0547">Nucleotide-binding</keyword>
<proteinExistence type="predicted"/>
<sequence length="807" mass="87365">MAVTGFVGRERETAEARRLLGRARLITLTGPGGVGKSRLAARIAHRQADAFPGGVAFVELAELRDPALLPHLVADRLGLHHLADASITRALVEHLRDRETLIVLDNCEHLVDACAELATALLTGCHRLVLLCTGRQTLRVPGEWVLPVEPLPVDDAVRLFRERAAAVWPGSVDAPASADGPGDPDGFGGADGPGDRDVLVELCRRLDGLPLAIELAAARVRSLSPEQIVERLADRFRLLTSGPRTLPPRQRTLRATLDWSFDLCTPSEQRAWARLSVFTGSFGLEAAERICADDAYADDADADADADDASDGEVPGRIAVENVLGLIDSLLDKSILVRREHAGGVRYRMLQTVREYGRERSCRDGEHERVARRHRRWYDELTEAAERDWVSDRQLELIGRLREEHADLRAALDWSLSRPGEAGTALRMATRLVEYWTLRGLAGEARTWLERALAAAPPDHPDRALALARCALYALWLGDLDGMARMLSQAETLGPDDADADDADGTSDGRGDILTATIAHVRAFAALLTQQPGAVDLAAAACAAFRAHGEVRAELHPLFVHGVALAYRDGEPVAARRSLARMHQVCADAGELFYQAMSLFGRAVVEVEFGDAAVAREAAVAALRLDLRTGDEHGLAYRVDALAWIADRQGEHARAATLFGISAAFWDRIGTTADLVAGLPHRTHIGRTRAALGDDRFDAAFAAGRALSREEALRFALADPEPEPGPRQGPRPGPGSAAEAVESPLTGRERQIAALVAEGLTSRAIAEKLTISTRTVDTHVQNVLTKMGFANRAQIAAWVVRGDAREP</sequence>
<dbReference type="InterPro" id="IPR027417">
    <property type="entry name" value="P-loop_NTPase"/>
</dbReference>
<keyword evidence="3" id="KW-0067">ATP-binding</keyword>
<reference evidence="4" key="1">
    <citation type="journal article" date="2019" name="Int. J. Syst. Evol. Microbiol.">
        <title>The Global Catalogue of Microorganisms (GCM) 10K type strain sequencing project: providing services to taxonomists for standard genome sequencing and annotation.</title>
        <authorList>
            <consortium name="The Broad Institute Genomics Platform"/>
            <consortium name="The Broad Institute Genome Sequencing Center for Infectious Disease"/>
            <person name="Wu L."/>
            <person name="Ma J."/>
        </authorList>
    </citation>
    <scope>NUCLEOTIDE SEQUENCE [LARGE SCALE GENOMIC DNA]</scope>
    <source>
        <strain evidence="4">KLKA75</strain>
    </source>
</reference>
<feature type="region of interest" description="Disordered" evidence="1">
    <location>
        <begin position="171"/>
        <end position="191"/>
    </location>
</feature>
<dbReference type="SMART" id="SM00421">
    <property type="entry name" value="HTH_LUXR"/>
    <property type="match status" value="1"/>
</dbReference>
<name>A0ABV9U2A9_9ACTN</name>
<dbReference type="InterPro" id="IPR036388">
    <property type="entry name" value="WH-like_DNA-bd_sf"/>
</dbReference>
<dbReference type="InterPro" id="IPR049945">
    <property type="entry name" value="AAA_22"/>
</dbReference>
<dbReference type="Proteomes" id="UP001595872">
    <property type="component" value="Unassembled WGS sequence"/>
</dbReference>
<dbReference type="SUPFAM" id="SSF46894">
    <property type="entry name" value="C-terminal effector domain of the bipartite response regulators"/>
    <property type="match status" value="1"/>
</dbReference>
<dbReference type="SUPFAM" id="SSF52540">
    <property type="entry name" value="P-loop containing nucleoside triphosphate hydrolases"/>
    <property type="match status" value="1"/>
</dbReference>
<dbReference type="Gene3D" id="3.40.50.300">
    <property type="entry name" value="P-loop containing nucleotide triphosphate hydrolases"/>
    <property type="match status" value="1"/>
</dbReference>
<feature type="region of interest" description="Disordered" evidence="1">
    <location>
        <begin position="717"/>
        <end position="745"/>
    </location>
</feature>
<evidence type="ECO:0000313" key="4">
    <source>
        <dbReference type="Proteomes" id="UP001595872"/>
    </source>
</evidence>
<dbReference type="PANTHER" id="PTHR47691">
    <property type="entry name" value="REGULATOR-RELATED"/>
    <property type="match status" value="1"/>
</dbReference>
<dbReference type="PROSITE" id="PS50043">
    <property type="entry name" value="HTH_LUXR_2"/>
    <property type="match status" value="1"/>
</dbReference>
<dbReference type="InterPro" id="IPR000792">
    <property type="entry name" value="Tscrpt_reg_LuxR_C"/>
</dbReference>
<feature type="compositionally biased region" description="Pro residues" evidence="1">
    <location>
        <begin position="723"/>
        <end position="733"/>
    </location>
</feature>
<dbReference type="GO" id="GO:0005524">
    <property type="term" value="F:ATP binding"/>
    <property type="evidence" value="ECO:0007669"/>
    <property type="project" value="UniProtKB-KW"/>
</dbReference>
<gene>
    <name evidence="3" type="ORF">ACFPCY_20185</name>
</gene>
<evidence type="ECO:0000259" key="2">
    <source>
        <dbReference type="PROSITE" id="PS50043"/>
    </source>
</evidence>
<dbReference type="InterPro" id="IPR011990">
    <property type="entry name" value="TPR-like_helical_dom_sf"/>
</dbReference>
<dbReference type="PANTHER" id="PTHR47691:SF3">
    <property type="entry name" value="HTH-TYPE TRANSCRIPTIONAL REGULATOR RV0890C-RELATED"/>
    <property type="match status" value="1"/>
</dbReference>
<dbReference type="Gene3D" id="1.10.10.10">
    <property type="entry name" value="Winged helix-like DNA-binding domain superfamily/Winged helix DNA-binding domain"/>
    <property type="match status" value="1"/>
</dbReference>
<dbReference type="RefSeq" id="WP_378257319.1">
    <property type="nucleotide sequence ID" value="NZ_JBHSIT010000005.1"/>
</dbReference>
<dbReference type="Pfam" id="PF00196">
    <property type="entry name" value="GerE"/>
    <property type="match status" value="1"/>
</dbReference>
<dbReference type="CDD" id="cd06170">
    <property type="entry name" value="LuxR_C_like"/>
    <property type="match status" value="1"/>
</dbReference>
<dbReference type="InterPro" id="IPR016032">
    <property type="entry name" value="Sig_transdc_resp-reg_C-effctor"/>
</dbReference>
<dbReference type="PRINTS" id="PR00364">
    <property type="entry name" value="DISEASERSIST"/>
</dbReference>
<feature type="domain" description="HTH luxR-type" evidence="2">
    <location>
        <begin position="738"/>
        <end position="803"/>
    </location>
</feature>
<protein>
    <submittedName>
        <fullName evidence="3">ATP-binding protein</fullName>
    </submittedName>
</protein>
<organism evidence="3 4">
    <name type="scientific">Actinomadura gamaensis</name>
    <dbReference type="NCBI Taxonomy" id="1763541"/>
    <lineage>
        <taxon>Bacteria</taxon>
        <taxon>Bacillati</taxon>
        <taxon>Actinomycetota</taxon>
        <taxon>Actinomycetes</taxon>
        <taxon>Streptosporangiales</taxon>
        <taxon>Thermomonosporaceae</taxon>
        <taxon>Actinomadura</taxon>
    </lineage>
</organism>
<dbReference type="EMBL" id="JBHSIT010000005">
    <property type="protein sequence ID" value="MFC4909653.1"/>
    <property type="molecule type" value="Genomic_DNA"/>
</dbReference>
<comment type="caution">
    <text evidence="3">The sequence shown here is derived from an EMBL/GenBank/DDBJ whole genome shotgun (WGS) entry which is preliminary data.</text>
</comment>
<keyword evidence="4" id="KW-1185">Reference proteome</keyword>
<dbReference type="Gene3D" id="1.25.40.10">
    <property type="entry name" value="Tetratricopeptide repeat domain"/>
    <property type="match status" value="1"/>
</dbReference>
<evidence type="ECO:0000313" key="3">
    <source>
        <dbReference type="EMBL" id="MFC4909653.1"/>
    </source>
</evidence>
<evidence type="ECO:0000256" key="1">
    <source>
        <dbReference type="SAM" id="MobiDB-lite"/>
    </source>
</evidence>
<dbReference type="PRINTS" id="PR00038">
    <property type="entry name" value="HTHLUXR"/>
</dbReference>
<accession>A0ABV9U2A9</accession>